<dbReference type="EMBL" id="VSSS01000014">
    <property type="protein sequence ID" value="TYL97735.1"/>
    <property type="molecule type" value="Genomic_DNA"/>
</dbReference>
<keyword evidence="7 17" id="KW-0812">Transmembrane</keyword>
<keyword evidence="8" id="KW-0249">Electron transport</keyword>
<reference evidence="18 19" key="1">
    <citation type="submission" date="2019-08" db="EMBL/GenBank/DDBJ databases">
        <title>Bradyrhizobium hipponensis sp. nov., a rhizobium isolated from a Lupinus angustifolius root nodule in Tunisia.</title>
        <authorList>
            <person name="Off K."/>
            <person name="Rejili M."/>
            <person name="Mars M."/>
            <person name="Brachmann A."/>
            <person name="Marin M."/>
        </authorList>
    </citation>
    <scope>NUCLEOTIDE SEQUENCE [LARGE SCALE GENOMIC DNA]</scope>
    <source>
        <strain evidence="18 19">CTAW71</strain>
    </source>
</reference>
<evidence type="ECO:0000256" key="2">
    <source>
        <dbReference type="ARBA" id="ARBA00008079"/>
    </source>
</evidence>
<dbReference type="Pfam" id="PF03626">
    <property type="entry name" value="COX4_pro"/>
    <property type="match status" value="1"/>
</dbReference>
<dbReference type="GO" id="GO:0005886">
    <property type="term" value="C:plasma membrane"/>
    <property type="evidence" value="ECO:0007669"/>
    <property type="project" value="UniProtKB-SubCell"/>
</dbReference>
<feature type="transmembrane region" description="Helical" evidence="17">
    <location>
        <begin position="26"/>
        <end position="45"/>
    </location>
</feature>
<comment type="caution">
    <text evidence="18">The sequence shown here is derived from an EMBL/GenBank/DDBJ whole genome shotgun (WGS) entry which is preliminary data.</text>
</comment>
<proteinExistence type="inferred from homology"/>
<dbReference type="GO" id="GO:0019646">
    <property type="term" value="P:aerobic electron transport chain"/>
    <property type="evidence" value="ECO:0007669"/>
    <property type="project" value="TreeGrafter"/>
</dbReference>
<comment type="function">
    <text evidence="12">Cytochrome bo(3) ubiquinol terminal oxidase is the component of the aerobic respiratory chain of E.coli that predominates when cells are grown at high aeration. Has proton pump activity across the membrane in addition to electron transfer, pumping 2 protons/electron.</text>
</comment>
<comment type="similarity">
    <text evidence="2">Belongs to the cytochrome c oxidase bacterial subunit 4 family.</text>
</comment>
<evidence type="ECO:0000256" key="14">
    <source>
        <dbReference type="ARBA" id="ARBA00030211"/>
    </source>
</evidence>
<evidence type="ECO:0000313" key="19">
    <source>
        <dbReference type="Proteomes" id="UP000324758"/>
    </source>
</evidence>
<keyword evidence="6" id="KW-1003">Cell membrane</keyword>
<evidence type="ECO:0000256" key="4">
    <source>
        <dbReference type="ARBA" id="ARBA00014689"/>
    </source>
</evidence>
<dbReference type="NCBIfam" id="TIGR02847">
    <property type="entry name" value="CyoD"/>
    <property type="match status" value="1"/>
</dbReference>
<feature type="transmembrane region" description="Helical" evidence="17">
    <location>
        <begin position="89"/>
        <end position="111"/>
    </location>
</feature>
<keyword evidence="9 17" id="KW-1133">Transmembrane helix</keyword>
<dbReference type="RefSeq" id="WP_148771557.1">
    <property type="nucleotide sequence ID" value="NZ_VSSS01000014.1"/>
</dbReference>
<dbReference type="InterPro" id="IPR014210">
    <property type="entry name" value="Cyt_o_ubiqinol_oxidase_su4"/>
</dbReference>
<feature type="transmembrane region" description="Helical" evidence="17">
    <location>
        <begin position="51"/>
        <end position="77"/>
    </location>
</feature>
<gene>
    <name evidence="18" type="primary">cyoD</name>
    <name evidence="18" type="ORF">FXB40_07435</name>
</gene>
<evidence type="ECO:0000256" key="16">
    <source>
        <dbReference type="ARBA" id="ARBA00032185"/>
    </source>
</evidence>
<dbReference type="InterPro" id="IPR050968">
    <property type="entry name" value="Cytochrome_c_oxidase_bac_sub4"/>
</dbReference>
<dbReference type="PANTHER" id="PTHR36835">
    <property type="entry name" value="CYTOCHROME BO(3) UBIQUINOL OXIDASE SUBUNIT 4"/>
    <property type="match status" value="1"/>
</dbReference>
<dbReference type="InterPro" id="IPR005171">
    <property type="entry name" value="Cyt_c_oxidase_su4_prok"/>
</dbReference>
<evidence type="ECO:0000256" key="7">
    <source>
        <dbReference type="ARBA" id="ARBA00022692"/>
    </source>
</evidence>
<evidence type="ECO:0000256" key="12">
    <source>
        <dbReference type="ARBA" id="ARBA00025694"/>
    </source>
</evidence>
<keyword evidence="10" id="KW-0560">Oxidoreductase</keyword>
<evidence type="ECO:0000256" key="8">
    <source>
        <dbReference type="ARBA" id="ARBA00022982"/>
    </source>
</evidence>
<dbReference type="GO" id="GO:0009486">
    <property type="term" value="F:cytochrome bo3 ubiquinol oxidase activity"/>
    <property type="evidence" value="ECO:0007669"/>
    <property type="project" value="InterPro"/>
</dbReference>
<comment type="subunit">
    <text evidence="3">Heterooctamer of two A chains, two B chains, two C chains and two D chains.</text>
</comment>
<evidence type="ECO:0000256" key="17">
    <source>
        <dbReference type="SAM" id="Phobius"/>
    </source>
</evidence>
<evidence type="ECO:0000256" key="9">
    <source>
        <dbReference type="ARBA" id="ARBA00022989"/>
    </source>
</evidence>
<comment type="subcellular location">
    <subcellularLocation>
        <location evidence="1">Cell membrane</location>
        <topology evidence="1">Multi-pass membrane protein</topology>
    </subcellularLocation>
</comment>
<organism evidence="18 19">
    <name type="scientific">Bradyrhizobium rifense</name>
    <dbReference type="NCBI Taxonomy" id="515499"/>
    <lineage>
        <taxon>Bacteria</taxon>
        <taxon>Pseudomonadati</taxon>
        <taxon>Pseudomonadota</taxon>
        <taxon>Alphaproteobacteria</taxon>
        <taxon>Hyphomicrobiales</taxon>
        <taxon>Nitrobacteraceae</taxon>
        <taxon>Bradyrhizobium</taxon>
    </lineage>
</organism>
<dbReference type="Proteomes" id="UP000324758">
    <property type="component" value="Unassembled WGS sequence"/>
</dbReference>
<evidence type="ECO:0000256" key="11">
    <source>
        <dbReference type="ARBA" id="ARBA00023136"/>
    </source>
</evidence>
<evidence type="ECO:0000256" key="3">
    <source>
        <dbReference type="ARBA" id="ARBA00011700"/>
    </source>
</evidence>
<evidence type="ECO:0000256" key="5">
    <source>
        <dbReference type="ARBA" id="ARBA00022448"/>
    </source>
</evidence>
<dbReference type="GO" id="GO:0015990">
    <property type="term" value="P:electron transport coupled proton transport"/>
    <property type="evidence" value="ECO:0007669"/>
    <property type="project" value="InterPro"/>
</dbReference>
<accession>A0A5D3KK00</accession>
<dbReference type="AlphaFoldDB" id="A0A5D3KK00"/>
<evidence type="ECO:0000256" key="15">
    <source>
        <dbReference type="ARBA" id="ARBA00031887"/>
    </source>
</evidence>
<keyword evidence="11 17" id="KW-0472">Membrane</keyword>
<dbReference type="GO" id="GO:0015078">
    <property type="term" value="F:proton transmembrane transporter activity"/>
    <property type="evidence" value="ECO:0007669"/>
    <property type="project" value="TreeGrafter"/>
</dbReference>
<name>A0A5D3KK00_9BRAD</name>
<keyword evidence="19" id="KW-1185">Reference proteome</keyword>
<evidence type="ECO:0000256" key="13">
    <source>
        <dbReference type="ARBA" id="ARBA00030071"/>
    </source>
</evidence>
<evidence type="ECO:0000256" key="1">
    <source>
        <dbReference type="ARBA" id="ARBA00004651"/>
    </source>
</evidence>
<dbReference type="OrthoDB" id="2375888at2"/>
<protein>
    <recommendedName>
        <fullName evidence="4">Cytochrome bo(3) ubiquinol oxidase subunit 4</fullName>
    </recommendedName>
    <alternativeName>
        <fullName evidence="16">Cytochrome o ubiquinol oxidase subunit 4</fullName>
    </alternativeName>
    <alternativeName>
        <fullName evidence="13">Oxidase bo(3) subunit 4</fullName>
    </alternativeName>
    <alternativeName>
        <fullName evidence="14">Ubiquinol oxidase polypeptide IV</fullName>
    </alternativeName>
    <alternativeName>
        <fullName evidence="15">Ubiquinol oxidase subunit 4</fullName>
    </alternativeName>
</protein>
<keyword evidence="5" id="KW-0813">Transport</keyword>
<evidence type="ECO:0000256" key="6">
    <source>
        <dbReference type="ARBA" id="ARBA00022475"/>
    </source>
</evidence>
<evidence type="ECO:0000256" key="10">
    <source>
        <dbReference type="ARBA" id="ARBA00023002"/>
    </source>
</evidence>
<sequence>MTEVRHERAPGDRPSREMNESAPSEFLVYTIGLVVAVLLTATSFWTANTTLLWSGGVVLGLAVLAIAQMGIHLVFFLHISSGPESTNNVLALAFGALIVFVVIAGTMWIVADMNTNMMMPSGAPMSMRMQH</sequence>
<evidence type="ECO:0000313" key="18">
    <source>
        <dbReference type="EMBL" id="TYL97735.1"/>
    </source>
</evidence>
<dbReference type="GO" id="GO:0009319">
    <property type="term" value="C:cytochrome o ubiquinol oxidase complex"/>
    <property type="evidence" value="ECO:0007669"/>
    <property type="project" value="TreeGrafter"/>
</dbReference>
<dbReference type="PANTHER" id="PTHR36835:SF1">
    <property type="entry name" value="CYTOCHROME BO(3) UBIQUINOL OXIDASE SUBUNIT 4"/>
    <property type="match status" value="1"/>
</dbReference>